<name>A0ACC1CP64_9NEOP</name>
<keyword evidence="2" id="KW-1185">Reference proteome</keyword>
<accession>A0ACC1CP64</accession>
<organism evidence="1 2">
    <name type="scientific">Dendrolimus kikuchii</name>
    <dbReference type="NCBI Taxonomy" id="765133"/>
    <lineage>
        <taxon>Eukaryota</taxon>
        <taxon>Metazoa</taxon>
        <taxon>Ecdysozoa</taxon>
        <taxon>Arthropoda</taxon>
        <taxon>Hexapoda</taxon>
        <taxon>Insecta</taxon>
        <taxon>Pterygota</taxon>
        <taxon>Neoptera</taxon>
        <taxon>Endopterygota</taxon>
        <taxon>Lepidoptera</taxon>
        <taxon>Glossata</taxon>
        <taxon>Ditrysia</taxon>
        <taxon>Bombycoidea</taxon>
        <taxon>Lasiocampidae</taxon>
        <taxon>Dendrolimus</taxon>
    </lineage>
</organism>
<comment type="caution">
    <text evidence="1">The sequence shown here is derived from an EMBL/GenBank/DDBJ whole genome shotgun (WGS) entry which is preliminary data.</text>
</comment>
<evidence type="ECO:0000313" key="2">
    <source>
        <dbReference type="Proteomes" id="UP000824533"/>
    </source>
</evidence>
<evidence type="ECO:0000313" key="1">
    <source>
        <dbReference type="EMBL" id="KAJ0173199.1"/>
    </source>
</evidence>
<gene>
    <name evidence="1" type="ORF">K1T71_011375</name>
</gene>
<protein>
    <submittedName>
        <fullName evidence="1">Uncharacterized protein</fullName>
    </submittedName>
</protein>
<dbReference type="EMBL" id="CM034406">
    <property type="protein sequence ID" value="KAJ0173199.1"/>
    <property type="molecule type" value="Genomic_DNA"/>
</dbReference>
<sequence>MHQADILFGFLWVLMLLSAKTKGQSPCPGIFDYQRDGGGIHGLIRLKPESQITYIKITTYFTVATQLLTKYIGSLEPTDKTNPKGSIEPGEIVTYRVTFPVETPVPRLTTLMFNDEVLCYGSGDVPKPNQVISTFRLEYNSNGTQEQQDSQNIIIPELIGSTTEECGLISLIQTSNDMSGIKDLRYFSSWPWAVAIFDQTGLEISYLSAGTLVTDRHVLSGSAEVAKKRNRANKVLVRTGVYDLFDLTEEFSRFRKVSKITVHENYNYGTYENSVMVLTLRNRVIFNHYVRPICLWNENKTDLASVVGLRGVVTGWSNSVNDATGPSQLHSITMPIVTNEACLASNSEFFEYIDDTTYCAGDRNGTGICDGDQGGGFYLQDPDDKRWKLRGIVSTELYSGNNTNIGVLALLFVNGQRAQSPCPGIFDYQRDGNITYGLVHLEPTVSVSQLVIQAYFSIAGQVPSTNLGSFELLGGSNLNRTINPGEVISLRVHFPVIKPLPRLITLTVNNEPICYGPEERPPPDHAVTLINLEFNPALPPKPPAPLPIANPDESSASCLQSSDRIGDTSESLEDVCGTVPLKTAVPLILGGESYPHGDWPWLVAVFKPTRLKLNYLCAATLISKRHVVSIVLCTEDPDSSGRTLLPDEMLVKVGAYDLNEWTEEHTVTVGIKNITIHDDYNSKVFRNNIIVLTLVKDLLFNNYIRPVCLWREDTKEQKNVIGRTGVVTGWSRKVDDGTGPEKPTQGKFLIVTTEDCRASSHADFDDYTRDTTLCAGYRNGTGVCDGDWGAGMYLREKGDPKWRLRAVVSSAVGSGDGFFCNVHQYVVFTDVAQYLPWIKNIMATTNIGVLALLFVNGQRAQSPCPGIFDYQRDGNITYGLVHLNPTVSLSQLMIQAYFTVAGQVPSTNLGSFEPLGVSDLNRTINPGEVVSLRVHFPVIKPLPRLITLTVNNEPICYGPEERPPPDQAVTVINLEFNAALPPKPPPLPIANPDESSASCLQSSDRIGETSNSLEDVCGTVPLKTAVPLVLGGESYPRGDWPWLVAVFKPTRFKLNFQCAGTLISKHHVLTSISCIADPATSGRTLTEREIIVKLGAYDLEDWTEEHTVTVGVKKLIMHDDYNPQVFRNNINVLILNKDLLFNNYIRPVCLWREETKEQKNVIGRSGVVAGWSRNVNNGTGPEKPTQGKFLMVSTEDCRASSHADYDNYTRNTTICAGYRNGTGVCHGDWGAGMYLREKGDPKWRLRAVVSSVVGSDDDLFCNVHQYVTFTDVAQYLSWIKNIMATT</sequence>
<reference evidence="1 2" key="1">
    <citation type="journal article" date="2021" name="Front. Genet.">
        <title>Chromosome-Level Genome Assembly Reveals Significant Gene Expansion in the Toll and IMD Signaling Pathways of Dendrolimus kikuchii.</title>
        <authorList>
            <person name="Zhou J."/>
            <person name="Wu P."/>
            <person name="Xiong Z."/>
            <person name="Liu N."/>
            <person name="Zhao N."/>
            <person name="Ji M."/>
            <person name="Qiu Y."/>
            <person name="Yang B."/>
        </authorList>
    </citation>
    <scope>NUCLEOTIDE SEQUENCE [LARGE SCALE GENOMIC DNA]</scope>
    <source>
        <strain evidence="1">Ann1</strain>
    </source>
</reference>
<proteinExistence type="predicted"/>
<dbReference type="Proteomes" id="UP000824533">
    <property type="component" value="Linkage Group LG20"/>
</dbReference>